<protein>
    <submittedName>
        <fullName evidence="1">Uncharacterized protein</fullName>
    </submittedName>
</protein>
<name>A0ABM6JEM5_NEIMU</name>
<evidence type="ECO:0000313" key="2">
    <source>
        <dbReference type="Proteomes" id="UP000191272"/>
    </source>
</evidence>
<keyword evidence="2" id="KW-1185">Reference proteome</keyword>
<gene>
    <name evidence="1" type="ORF">A6J88_12880</name>
</gene>
<accession>A0ABM6JEM5</accession>
<proteinExistence type="predicted"/>
<organism evidence="1 2">
    <name type="scientific">Neisseria mucosa</name>
    <dbReference type="NCBI Taxonomy" id="488"/>
    <lineage>
        <taxon>Bacteria</taxon>
        <taxon>Pseudomonadati</taxon>
        <taxon>Pseudomonadota</taxon>
        <taxon>Betaproteobacteria</taxon>
        <taxon>Neisseriales</taxon>
        <taxon>Neisseriaceae</taxon>
        <taxon>Neisseria</taxon>
    </lineage>
</organism>
<dbReference type="Proteomes" id="UP000191272">
    <property type="component" value="Chromosome"/>
</dbReference>
<evidence type="ECO:0000313" key="1">
    <source>
        <dbReference type="EMBL" id="ARC51978.1"/>
    </source>
</evidence>
<dbReference type="EMBL" id="CP020452">
    <property type="protein sequence ID" value="ARC51978.1"/>
    <property type="molecule type" value="Genomic_DNA"/>
</dbReference>
<sequence length="69" mass="8136">MFDCKCLFCGRAGTLISIGVEKGRLKMFGTIRHVCFQTTSFNFIRTIWQYRAYRQLRRHFVRDGAGRGR</sequence>
<reference evidence="2" key="1">
    <citation type="submission" date="2017-03" db="EMBL/GenBank/DDBJ databases">
        <title>FDA dAtabase for Regulatory Grade micrObial Sequences (FDA-ARGOS): Supporting development and validation of Infectious Disease Dx tests.</title>
        <authorList>
            <person name="Campos J."/>
            <person name="Goldberg B."/>
            <person name="Tallon L."/>
            <person name="Sadzewicz L."/>
            <person name="Sengamalay N."/>
            <person name="Ott S."/>
            <person name="Godinez A."/>
            <person name="Nagaraj S."/>
            <person name="Vyas G."/>
            <person name="Aluvathingal J."/>
            <person name="Nadendla S."/>
            <person name="Geyer C."/>
            <person name="Nandy P."/>
            <person name="Hobson J."/>
            <person name="Sichtig H."/>
        </authorList>
    </citation>
    <scope>NUCLEOTIDE SEQUENCE [LARGE SCALE GENOMIC DNA]</scope>
    <source>
        <strain evidence="2">FDAARGOS_260</strain>
    </source>
</reference>